<feature type="transmembrane region" description="Helical" evidence="10">
    <location>
        <begin position="1422"/>
        <end position="1443"/>
    </location>
</feature>
<feature type="domain" description="DUF2921" evidence="13">
    <location>
        <begin position="419"/>
        <end position="593"/>
    </location>
</feature>
<name>A0A151RIB0_CAJCA</name>
<evidence type="ECO:0000256" key="7">
    <source>
        <dbReference type="ARBA" id="ARBA00022786"/>
    </source>
</evidence>
<evidence type="ECO:0000259" key="12">
    <source>
        <dbReference type="Pfam" id="PF11145"/>
    </source>
</evidence>
<evidence type="ECO:0000256" key="9">
    <source>
        <dbReference type="ARBA" id="ARBA00023136"/>
    </source>
</evidence>
<evidence type="ECO:0000256" key="3">
    <source>
        <dbReference type="ARBA" id="ARBA00004906"/>
    </source>
</evidence>
<dbReference type="InterPro" id="IPR057425">
    <property type="entry name" value="DUF2921_N"/>
</dbReference>
<evidence type="ECO:0000313" key="15">
    <source>
        <dbReference type="Proteomes" id="UP000075243"/>
    </source>
</evidence>
<keyword evidence="11" id="KW-0732">Signal</keyword>
<evidence type="ECO:0000256" key="6">
    <source>
        <dbReference type="ARBA" id="ARBA00022692"/>
    </source>
</evidence>
<evidence type="ECO:0000256" key="5">
    <source>
        <dbReference type="ARBA" id="ARBA00022679"/>
    </source>
</evidence>
<evidence type="ECO:0000313" key="14">
    <source>
        <dbReference type="EMBL" id="KYP42352.1"/>
    </source>
</evidence>
<feature type="transmembrane region" description="Helical" evidence="10">
    <location>
        <begin position="692"/>
        <end position="711"/>
    </location>
</feature>
<dbReference type="PANTHER" id="PTHR33389">
    <property type="entry name" value="FAMILY PROTEIN, PUTATIVE (DUF2921)-RELATED"/>
    <property type="match status" value="1"/>
</dbReference>
<dbReference type="Gramene" id="C.cajan_35024.t">
    <property type="protein sequence ID" value="C.cajan_35024.t"/>
    <property type="gene ID" value="C.cajan_35024"/>
</dbReference>
<feature type="transmembrane region" description="Helical" evidence="10">
    <location>
        <begin position="1585"/>
        <end position="1604"/>
    </location>
</feature>
<feature type="transmembrane region" description="Helical" evidence="10">
    <location>
        <begin position="1455"/>
        <end position="1478"/>
    </location>
</feature>
<feature type="transmembrane region" description="Helical" evidence="10">
    <location>
        <begin position="649"/>
        <end position="672"/>
    </location>
</feature>
<feature type="chain" id="PRO_5007587929" description="RING-type E3 ubiquitin transferase" evidence="11">
    <location>
        <begin position="19"/>
        <end position="1743"/>
    </location>
</feature>
<feature type="domain" description="DUF2921" evidence="13">
    <location>
        <begin position="1071"/>
        <end position="1237"/>
    </location>
</feature>
<dbReference type="EC" id="2.3.2.27" evidence="4"/>
<evidence type="ECO:0000256" key="10">
    <source>
        <dbReference type="SAM" id="Phobius"/>
    </source>
</evidence>
<evidence type="ECO:0000259" key="13">
    <source>
        <dbReference type="Pfam" id="PF25333"/>
    </source>
</evidence>
<comment type="catalytic activity">
    <reaction evidence="1">
        <text>S-ubiquitinyl-[E2 ubiquitin-conjugating enzyme]-L-cysteine + [acceptor protein]-L-lysine = [E2 ubiquitin-conjugating enzyme]-L-cysteine + N(6)-ubiquitinyl-[acceptor protein]-L-lysine.</text>
        <dbReference type="EC" id="2.3.2.27"/>
    </reaction>
</comment>
<feature type="transmembrane region" description="Helical" evidence="10">
    <location>
        <begin position="1498"/>
        <end position="1517"/>
    </location>
</feature>
<reference evidence="14" key="1">
    <citation type="journal article" date="2012" name="Nat. Biotechnol.">
        <title>Draft genome sequence of pigeonpea (Cajanus cajan), an orphan legume crop of resource-poor farmers.</title>
        <authorList>
            <person name="Varshney R.K."/>
            <person name="Chen W."/>
            <person name="Li Y."/>
            <person name="Bharti A.K."/>
            <person name="Saxena R.K."/>
            <person name="Schlueter J.A."/>
            <person name="Donoghue M.T."/>
            <person name="Azam S."/>
            <person name="Fan G."/>
            <person name="Whaley A.M."/>
            <person name="Farmer A.D."/>
            <person name="Sheridan J."/>
            <person name="Iwata A."/>
            <person name="Tuteja R."/>
            <person name="Penmetsa R.V."/>
            <person name="Wu W."/>
            <person name="Upadhyaya H.D."/>
            <person name="Yang S.P."/>
            <person name="Shah T."/>
            <person name="Saxena K.B."/>
            <person name="Michael T."/>
            <person name="McCombie W.R."/>
            <person name="Yang B."/>
            <person name="Zhang G."/>
            <person name="Yang H."/>
            <person name="Wang J."/>
            <person name="Spillane C."/>
            <person name="Cook D.R."/>
            <person name="May G.D."/>
            <person name="Xu X."/>
            <person name="Jackson S.A."/>
        </authorList>
    </citation>
    <scope>NUCLEOTIDE SEQUENCE [LARGE SCALE GENOMIC DNA]</scope>
</reference>
<feature type="transmembrane region" description="Helical" evidence="10">
    <location>
        <begin position="1538"/>
        <end position="1557"/>
    </location>
</feature>
<keyword evidence="9 10" id="KW-0472">Membrane</keyword>
<dbReference type="Pfam" id="PF11145">
    <property type="entry name" value="DUF2921"/>
    <property type="match status" value="2"/>
</dbReference>
<organism evidence="14 15">
    <name type="scientific">Cajanus cajan</name>
    <name type="common">Pigeon pea</name>
    <name type="synonym">Cajanus indicus</name>
    <dbReference type="NCBI Taxonomy" id="3821"/>
    <lineage>
        <taxon>Eukaryota</taxon>
        <taxon>Viridiplantae</taxon>
        <taxon>Streptophyta</taxon>
        <taxon>Embryophyta</taxon>
        <taxon>Tracheophyta</taxon>
        <taxon>Spermatophyta</taxon>
        <taxon>Magnoliopsida</taxon>
        <taxon>eudicotyledons</taxon>
        <taxon>Gunneridae</taxon>
        <taxon>Pentapetalae</taxon>
        <taxon>rosids</taxon>
        <taxon>fabids</taxon>
        <taxon>Fabales</taxon>
        <taxon>Fabaceae</taxon>
        <taxon>Papilionoideae</taxon>
        <taxon>50 kb inversion clade</taxon>
        <taxon>NPAAA clade</taxon>
        <taxon>indigoferoid/millettioid clade</taxon>
        <taxon>Phaseoleae</taxon>
        <taxon>Cajanus</taxon>
    </lineage>
</organism>
<feature type="domain" description="SWEET-like" evidence="12">
    <location>
        <begin position="1411"/>
        <end position="1686"/>
    </location>
</feature>
<dbReference type="GO" id="GO:0061630">
    <property type="term" value="F:ubiquitin protein ligase activity"/>
    <property type="evidence" value="ECO:0007669"/>
    <property type="project" value="UniProtKB-EC"/>
</dbReference>
<dbReference type="EMBL" id="KQ483720">
    <property type="protein sequence ID" value="KYP42352.1"/>
    <property type="molecule type" value="Genomic_DNA"/>
</dbReference>
<dbReference type="Proteomes" id="UP000075243">
    <property type="component" value="Unassembled WGS sequence"/>
</dbReference>
<gene>
    <name evidence="14" type="ORF">KK1_036225</name>
</gene>
<sequence>MALSFLLMPLFLFTIVSPNTFSSFASPVSYMDHCGSMVPIPNSILNDSKFKVFPHGQRQHGYYLGGGTVYPRGGGQKDVTLQIKNVFETDVAGILNVGARLEMRSATWYYRVHDGNFSDTNMWNYDQFPTFITFLLEGFWSEYSGKLCMVGTETDDGMRQPLEVVLRLYNVVNSRNTISTLITGSLESVSSEHEVSYFESLSLFIFPKMDYEYSLDTKETRNEYADEGEVVVGLPVNPVRFCSKLFSMINGNYDLQYQRECKSAKNCIPVEVDDNQLPYIVSLEVLVCSNVKQRLKLLIGFGNIYFGSIGSFNPNSTLVGEGWWDEEKNQLCIVGCHFLGNGGSMASVHVGDCSTRMSMRFPKIWSMNDASSIVGQIWSNKAVGDSGYFKRMILRSHQDKRDRIAGIKYEYSQLDKARKMCPRQEPLKNKGIRYPDVYSSDMKFDMGVEYYDKIVAWGSSITFVINDQIQKLNLDENFVPKSSHTQPFTSADSSSAGLYNISYQIIFGLEPDAKLEINVSAEGIYDVESGSLCMVGCRNLGSPNQIPTTDSVDCEIIVKFQFQQPKEKNNGAYVKGSIESMRKDSDPLYFIPLNLSSVAYYTIEPKQILRKVDVEIIMILVSTTLACAFVGLQLYHVKRNPDMVPLMSFIMLLILTLGNMTSLVLNFHSLLAQNHAKISILLENQWLGLNEISVRLIAMATFLLQLRLLKLTWSARKGDRTQNGLWIAEKKVLYVIFPIYVAGFLNALLVFRNNAFHDHAVPSYGLSNYQKHLLWMNLKFYSGLVLDGFLLPQILLNMFWNSKGDALSRLFFFGTSMVRLLPRAYDDLFEALIYVIGSTYHTDEERGEYYSRASDMIVPLVVLVFAIIIYLQQKFGGRSILLWRNTDKEYEKVSFKDFPHGPFQVGYYVGGDTIVGADTVQKLRQKQVTLQIKSVYETDGIGIHKVGATFMVRSASSYYRVGNSTRGKRLKNRKRFPSSITFRLDGFWSESSGKLCMVGTGTGYSMPRLEVVFKLYNVVYSRNTISTLVSGSLESLSPKHEVSYFEPISVFIFPRMDYEYSLDTKEAKNEYSDEGEVVPGLSINPVSFCANIFPMINGKYDLQYQSDCNSAKNCSPIGGDANQLPYIVSLKELVCSDVTQRVRVLIGFGNSGARWSFNPNATLVGEGWWDEENNQLYIVGCHFLGMQESMASVRVGDCSTRMSLRFPKIWSINDASSIEGQIWSNKTVGDSGFFKRMILRNFQYHRVEISGIKYEYSQLDKVRKMCPKQEPLKNKGMRYPDVYSSDMRFDMSVRNSKIEVAWGYSVPLVVSDHFNLLPNAKLVSVSAEGIYDAKAGNLCMVGCRNLGTKNQIPSTNSLDCEVIVMFQFPPLDAKNKGGYIKGRIASTRKNSDPLYFKQLDVISAAFYTEEASQIFKKVDMEVIMILVCTTLACVFVGLQLYHVKRNPDMLPLISFFMLLILTLGNMVPLVLNFEALFAQNRDKKNILLGNEWLEVNEIAVRLIVMVAFLLQLRLLQLTWSARKADTKQKGLWIAEKKVLYVIFPLYAAGFLVSFLVHQNNTVHGDVMSSSNFSQQHSFWEDLKSYSGLVLDGFLLPQILLNLLWNSKGNALSFSFYFGISLVRLIPHAYDLFEALVYVDGSSLYEDEIADYYSTAWDIIIPLLSLMFAAIVHLQQRFGGSSILCWRIKGIEKYEKLPVVTEAQFQRNVADHIVMLRKQNDSPFSMSFSTSMSNKICNISGLYK</sequence>
<comment type="subcellular location">
    <subcellularLocation>
        <location evidence="2">Endomembrane system</location>
        <topology evidence="2">Multi-pass membrane protein</topology>
    </subcellularLocation>
</comment>
<dbReference type="PANTHER" id="PTHR33389:SF18">
    <property type="entry name" value="OS01G0677900 PROTEIN"/>
    <property type="match status" value="1"/>
</dbReference>
<dbReference type="STRING" id="3821.A0A151RIB0"/>
<proteinExistence type="predicted"/>
<evidence type="ECO:0000256" key="4">
    <source>
        <dbReference type="ARBA" id="ARBA00012483"/>
    </source>
</evidence>
<feature type="transmembrane region" description="Helical" evidence="10">
    <location>
        <begin position="732"/>
        <end position="751"/>
    </location>
</feature>
<feature type="transmembrane region" description="Helical" evidence="10">
    <location>
        <begin position="780"/>
        <end position="800"/>
    </location>
</feature>
<evidence type="ECO:0000256" key="8">
    <source>
        <dbReference type="ARBA" id="ARBA00022989"/>
    </source>
</evidence>
<feature type="transmembrane region" description="Helical" evidence="10">
    <location>
        <begin position="1611"/>
        <end position="1629"/>
    </location>
</feature>
<evidence type="ECO:0000256" key="2">
    <source>
        <dbReference type="ARBA" id="ARBA00004127"/>
    </source>
</evidence>
<feature type="domain" description="SWEET-like" evidence="12">
    <location>
        <begin position="606"/>
        <end position="884"/>
    </location>
</feature>
<evidence type="ECO:0000256" key="1">
    <source>
        <dbReference type="ARBA" id="ARBA00000900"/>
    </source>
</evidence>
<dbReference type="GO" id="GO:0012505">
    <property type="term" value="C:endomembrane system"/>
    <property type="evidence" value="ECO:0007669"/>
    <property type="project" value="UniProtKB-SubCell"/>
</dbReference>
<feature type="domain" description="DUF2921" evidence="13">
    <location>
        <begin position="886"/>
        <end position="1049"/>
    </location>
</feature>
<feature type="transmembrane region" description="Helical" evidence="10">
    <location>
        <begin position="616"/>
        <end position="637"/>
    </location>
</feature>
<keyword evidence="7" id="KW-0833">Ubl conjugation pathway</keyword>
<keyword evidence="5" id="KW-0808">Transferase</keyword>
<dbReference type="InterPro" id="IPR021319">
    <property type="entry name" value="DUF2921"/>
</dbReference>
<keyword evidence="15" id="KW-1185">Reference proteome</keyword>
<feature type="domain" description="DUF2921" evidence="13">
    <location>
        <begin position="1311"/>
        <end position="1399"/>
    </location>
</feature>
<comment type="pathway">
    <text evidence="3">Protein modification; protein ubiquitination.</text>
</comment>
<feature type="signal peptide" evidence="11">
    <location>
        <begin position="1"/>
        <end position="18"/>
    </location>
</feature>
<feature type="domain" description="DUF2921" evidence="13">
    <location>
        <begin position="31"/>
        <end position="202"/>
    </location>
</feature>
<accession>A0A151RIB0</accession>
<feature type="domain" description="DUF2921" evidence="13">
    <location>
        <begin position="237"/>
        <end position="392"/>
    </location>
</feature>
<keyword evidence="8 10" id="KW-1133">Transmembrane helix</keyword>
<feature type="transmembrane region" description="Helical" evidence="10">
    <location>
        <begin position="1649"/>
        <end position="1671"/>
    </location>
</feature>
<evidence type="ECO:0000256" key="11">
    <source>
        <dbReference type="SAM" id="SignalP"/>
    </source>
</evidence>
<protein>
    <recommendedName>
        <fullName evidence="4">RING-type E3 ubiquitin transferase</fullName>
        <ecNumber evidence="4">2.3.2.27</ecNumber>
    </recommendedName>
</protein>
<feature type="transmembrane region" description="Helical" evidence="10">
    <location>
        <begin position="856"/>
        <end position="872"/>
    </location>
</feature>
<dbReference type="Pfam" id="PF25333">
    <property type="entry name" value="DUF2921_N"/>
    <property type="match status" value="6"/>
</dbReference>
<keyword evidence="6 10" id="KW-0812">Transmembrane</keyword>